<evidence type="ECO:0000313" key="3">
    <source>
        <dbReference type="Proteomes" id="UP001519308"/>
    </source>
</evidence>
<dbReference type="PANTHER" id="PTHR37305">
    <property type="entry name" value="INTEGRAL MEMBRANE PROTEIN-RELATED"/>
    <property type="match status" value="1"/>
</dbReference>
<dbReference type="EMBL" id="JAGGLL010000011">
    <property type="protein sequence ID" value="MBP2021970.1"/>
    <property type="molecule type" value="Genomic_DNA"/>
</dbReference>
<sequence length="248" mass="28087">MLMELLKIDFLKVKKNFIWKFIILVPFITAILVHFLIILQFKSLNELCRSQSVNGWIVLIGQNSGPALWPSLIAIIIMIISITIYQIEFKGNSFNAQVCFPVSRSKVFIAKFMVIFTFVFIVIVLNILGLIVVGIYNHVTNPFPLFSYIKYLLAQCCSVMGIIAISNWISSLYKNPMIPYIVGVFGFVFGLILPHEFRQVSYFFPYAYPQFASGFGKFNPLIAVLGGTISGIIILGLSICEFNNRDIQ</sequence>
<dbReference type="RefSeq" id="WP_021281422.1">
    <property type="nucleotide sequence ID" value="NZ_JAGGLL010000011.1"/>
</dbReference>
<gene>
    <name evidence="2" type="ORF">J2Z44_001766</name>
</gene>
<keyword evidence="1" id="KW-1133">Transmembrane helix</keyword>
<protein>
    <recommendedName>
        <fullName evidence="4">ABC transporter permease</fullName>
    </recommendedName>
</protein>
<dbReference type="CDD" id="cd21809">
    <property type="entry name" value="ABC-2_lan_permease-like"/>
    <property type="match status" value="1"/>
</dbReference>
<keyword evidence="1" id="KW-0472">Membrane</keyword>
<evidence type="ECO:0000256" key="1">
    <source>
        <dbReference type="SAM" id="Phobius"/>
    </source>
</evidence>
<proteinExistence type="predicted"/>
<dbReference type="PANTHER" id="PTHR37305:SF1">
    <property type="entry name" value="MEMBRANE PROTEIN"/>
    <property type="match status" value="1"/>
</dbReference>
<reference evidence="2 3" key="1">
    <citation type="submission" date="2021-03" db="EMBL/GenBank/DDBJ databases">
        <title>Genomic Encyclopedia of Type Strains, Phase IV (KMG-IV): sequencing the most valuable type-strain genomes for metagenomic binning, comparative biology and taxonomic classification.</title>
        <authorList>
            <person name="Goeker M."/>
        </authorList>
    </citation>
    <scope>NUCLEOTIDE SEQUENCE [LARGE SCALE GENOMIC DNA]</scope>
    <source>
        <strain evidence="2 3">DSM 28650</strain>
    </source>
</reference>
<name>A0ABS4K2F0_9CLOT</name>
<feature type="transmembrane region" description="Helical" evidence="1">
    <location>
        <begin position="108"/>
        <end position="136"/>
    </location>
</feature>
<evidence type="ECO:0000313" key="2">
    <source>
        <dbReference type="EMBL" id="MBP2021970.1"/>
    </source>
</evidence>
<dbReference type="Pfam" id="PF12730">
    <property type="entry name" value="ABC2_membrane_4"/>
    <property type="match status" value="1"/>
</dbReference>
<keyword evidence="1" id="KW-0812">Transmembrane</keyword>
<comment type="caution">
    <text evidence="2">The sequence shown here is derived from an EMBL/GenBank/DDBJ whole genome shotgun (WGS) entry which is preliminary data.</text>
</comment>
<accession>A0ABS4K2F0</accession>
<feature type="transmembrane region" description="Helical" evidence="1">
    <location>
        <begin position="21"/>
        <end position="41"/>
    </location>
</feature>
<feature type="transmembrane region" description="Helical" evidence="1">
    <location>
        <begin position="177"/>
        <end position="195"/>
    </location>
</feature>
<feature type="transmembrane region" description="Helical" evidence="1">
    <location>
        <begin position="221"/>
        <end position="240"/>
    </location>
</feature>
<keyword evidence="3" id="KW-1185">Reference proteome</keyword>
<dbReference type="Proteomes" id="UP001519308">
    <property type="component" value="Unassembled WGS sequence"/>
</dbReference>
<organism evidence="2 3">
    <name type="scientific">Clostridium punense</name>
    <dbReference type="NCBI Taxonomy" id="1054297"/>
    <lineage>
        <taxon>Bacteria</taxon>
        <taxon>Bacillati</taxon>
        <taxon>Bacillota</taxon>
        <taxon>Clostridia</taxon>
        <taxon>Eubacteriales</taxon>
        <taxon>Clostridiaceae</taxon>
        <taxon>Clostridium</taxon>
    </lineage>
</organism>
<feature type="transmembrane region" description="Helical" evidence="1">
    <location>
        <begin position="148"/>
        <end position="170"/>
    </location>
</feature>
<feature type="transmembrane region" description="Helical" evidence="1">
    <location>
        <begin position="67"/>
        <end position="87"/>
    </location>
</feature>
<evidence type="ECO:0008006" key="4">
    <source>
        <dbReference type="Google" id="ProtNLM"/>
    </source>
</evidence>